<feature type="compositionally biased region" description="Gly residues" evidence="1">
    <location>
        <begin position="1"/>
        <end position="14"/>
    </location>
</feature>
<dbReference type="Proteomes" id="UP000694722">
    <property type="component" value="Unplaced"/>
</dbReference>
<dbReference type="Ensembl" id="ENSSSCT00055042381.1">
    <property type="protein sequence ID" value="ENSSSCP00055033741.1"/>
    <property type="gene ID" value="ENSSSCG00055020823.1"/>
</dbReference>
<proteinExistence type="predicted"/>
<dbReference type="Ensembl" id="ENSSSCT00025039638.1">
    <property type="protein sequence ID" value="ENSSSCP00025016799.1"/>
    <property type="gene ID" value="ENSSSCG00025029010.1"/>
</dbReference>
<dbReference type="Proteomes" id="UP000694727">
    <property type="component" value="Unplaced"/>
</dbReference>
<feature type="region of interest" description="Disordered" evidence="1">
    <location>
        <begin position="1"/>
        <end position="37"/>
    </location>
</feature>
<feature type="region of interest" description="Disordered" evidence="1">
    <location>
        <begin position="96"/>
        <end position="156"/>
    </location>
</feature>
<sequence>MAALSGGGGGGGAEQGQALFNGDMEPEAGAAASSAADPAIPEEVWNIKQMIKLTQEHIEALLDKFGGEHNPPSIYLEAYEEYTSKLDALQQREQQLLESLGNGTDFSVSSSASTDTVTSSSSSSLSVLPSSLSVFQNPTDASRSNPKSPQKPIVRVFLPNKQRTVVSQF</sequence>
<feature type="compositionally biased region" description="Polar residues" evidence="1">
    <location>
        <begin position="134"/>
        <end position="148"/>
    </location>
</feature>
<reference evidence="2" key="1">
    <citation type="submission" date="2025-05" db="UniProtKB">
        <authorList>
            <consortium name="Ensembl"/>
        </authorList>
    </citation>
    <scope>IDENTIFICATION</scope>
</reference>
<evidence type="ECO:0000313" key="3">
    <source>
        <dbReference type="Ensembl" id="ENSSSCP00040046664.1"/>
    </source>
</evidence>
<evidence type="ECO:0000313" key="4">
    <source>
        <dbReference type="Proteomes" id="UP000694727"/>
    </source>
</evidence>
<feature type="compositionally biased region" description="Low complexity" evidence="1">
    <location>
        <begin position="107"/>
        <end position="133"/>
    </location>
</feature>
<name>A0A8D0UMY9_PIG</name>
<dbReference type="Proteomes" id="UP000694724">
    <property type="component" value="Unplaced"/>
</dbReference>
<evidence type="ECO:0000256" key="1">
    <source>
        <dbReference type="SAM" id="MobiDB-lite"/>
    </source>
</evidence>
<accession>A0A8D0UMY9</accession>
<evidence type="ECO:0000313" key="2">
    <source>
        <dbReference type="Ensembl" id="ENSSSCP00025016799.1"/>
    </source>
</evidence>
<gene>
    <name evidence="3" type="primary">BRAF</name>
</gene>
<dbReference type="AlphaFoldDB" id="A0A8D0UMY9"/>
<protein>
    <submittedName>
        <fullName evidence="2">B-Raf proto-onco, serine/threonine kinase</fullName>
    </submittedName>
</protein>
<organism evidence="2 4">
    <name type="scientific">Sus scrofa</name>
    <name type="common">Pig</name>
    <dbReference type="NCBI Taxonomy" id="9823"/>
    <lineage>
        <taxon>Eukaryota</taxon>
        <taxon>Metazoa</taxon>
        <taxon>Chordata</taxon>
        <taxon>Craniata</taxon>
        <taxon>Vertebrata</taxon>
        <taxon>Euteleostomi</taxon>
        <taxon>Mammalia</taxon>
        <taxon>Eutheria</taxon>
        <taxon>Laurasiatheria</taxon>
        <taxon>Artiodactyla</taxon>
        <taxon>Suina</taxon>
        <taxon>Suidae</taxon>
        <taxon>Sus</taxon>
    </lineage>
</organism>
<feature type="compositionally biased region" description="Low complexity" evidence="1">
    <location>
        <begin position="27"/>
        <end position="37"/>
    </location>
</feature>
<dbReference type="Ensembl" id="ENSSSCT00040103120.1">
    <property type="protein sequence ID" value="ENSSSCP00040046664.1"/>
    <property type="gene ID" value="ENSSSCG00040074574.1"/>
</dbReference>